<proteinExistence type="predicted"/>
<keyword evidence="2" id="KW-0732">Signal</keyword>
<evidence type="ECO:0000313" key="3">
    <source>
        <dbReference type="EMBL" id="MFC3711409.1"/>
    </source>
</evidence>
<comment type="caution">
    <text evidence="3">The sequence shown here is derived from an EMBL/GenBank/DDBJ whole genome shotgun (WGS) entry which is preliminary data.</text>
</comment>
<evidence type="ECO:0008006" key="5">
    <source>
        <dbReference type="Google" id="ProtNLM"/>
    </source>
</evidence>
<dbReference type="EMBL" id="JBHRXV010000001">
    <property type="protein sequence ID" value="MFC3711409.1"/>
    <property type="molecule type" value="Genomic_DNA"/>
</dbReference>
<reference evidence="4" key="1">
    <citation type="journal article" date="2019" name="Int. J. Syst. Evol. Microbiol.">
        <title>The Global Catalogue of Microorganisms (GCM) 10K type strain sequencing project: providing services to taxonomists for standard genome sequencing and annotation.</title>
        <authorList>
            <consortium name="The Broad Institute Genomics Platform"/>
            <consortium name="The Broad Institute Genome Sequencing Center for Infectious Disease"/>
            <person name="Wu L."/>
            <person name="Ma J."/>
        </authorList>
    </citation>
    <scope>NUCLEOTIDE SEQUENCE [LARGE SCALE GENOMIC DNA]</scope>
    <source>
        <strain evidence="4">KCTC 42644</strain>
    </source>
</reference>
<dbReference type="Proteomes" id="UP001595615">
    <property type="component" value="Unassembled WGS sequence"/>
</dbReference>
<gene>
    <name evidence="3" type="ORF">ACFOMD_02430</name>
</gene>
<evidence type="ECO:0000313" key="4">
    <source>
        <dbReference type="Proteomes" id="UP001595615"/>
    </source>
</evidence>
<name>A0ABV7X5L7_9SPHN</name>
<dbReference type="RefSeq" id="WP_380856255.1">
    <property type="nucleotide sequence ID" value="NZ_JBHRXV010000001.1"/>
</dbReference>
<feature type="region of interest" description="Disordered" evidence="1">
    <location>
        <begin position="182"/>
        <end position="207"/>
    </location>
</feature>
<accession>A0ABV7X5L7</accession>
<keyword evidence="4" id="KW-1185">Reference proteome</keyword>
<feature type="chain" id="PRO_5046752222" description="DUF2927 domain-containing protein" evidence="2">
    <location>
        <begin position="25"/>
        <end position="311"/>
    </location>
</feature>
<protein>
    <recommendedName>
        <fullName evidence="5">DUF2927 domain-containing protein</fullName>
    </recommendedName>
</protein>
<feature type="signal peptide" evidence="2">
    <location>
        <begin position="1"/>
        <end position="24"/>
    </location>
</feature>
<feature type="compositionally biased region" description="Polar residues" evidence="1">
    <location>
        <begin position="194"/>
        <end position="207"/>
    </location>
</feature>
<evidence type="ECO:0000256" key="2">
    <source>
        <dbReference type="SAM" id="SignalP"/>
    </source>
</evidence>
<sequence length="311" mass="33488">MRVWKLRIGSIILGLSTVLLSATAAANIAAQPDPEEITVIGKRLTPAQARERAIAFVQHTGITYGRESVARWIDPVCVRAIGLEPANLQRVEKTVRAIAESAGVPVGKPGCTPNATINFVGDGAAFTKSVAARDQRRLAEVPKHLKLALLNGPAPIRWWYRTELRGSDGMKLVGMMPPSLFGDRGDPAPPGLPGNSNEASTRLGSNTSNVSTQVARRLISATVVVDAVKAEGVPLESVAAYAAMVTFAELLPRDTSFDGSILGLFGNQPSRTITPLDQAFLKELYSLKMDRKARQQRARLVNRLQSVQTSF</sequence>
<evidence type="ECO:0000256" key="1">
    <source>
        <dbReference type="SAM" id="MobiDB-lite"/>
    </source>
</evidence>
<organism evidence="3 4">
    <name type="scientific">Sphingoaurantiacus capsulatus</name>
    <dbReference type="NCBI Taxonomy" id="1771310"/>
    <lineage>
        <taxon>Bacteria</taxon>
        <taxon>Pseudomonadati</taxon>
        <taxon>Pseudomonadota</taxon>
        <taxon>Alphaproteobacteria</taxon>
        <taxon>Sphingomonadales</taxon>
        <taxon>Sphingosinicellaceae</taxon>
        <taxon>Sphingoaurantiacus</taxon>
    </lineage>
</organism>